<gene>
    <name evidence="13" type="ORF">ACFFJD_04025</name>
</gene>
<organism evidence="13 14">
    <name type="scientific">Gordonia phosphorivorans</name>
    <dbReference type="NCBI Taxonomy" id="1056982"/>
    <lineage>
        <taxon>Bacteria</taxon>
        <taxon>Bacillati</taxon>
        <taxon>Actinomycetota</taxon>
        <taxon>Actinomycetes</taxon>
        <taxon>Mycobacteriales</taxon>
        <taxon>Gordoniaceae</taxon>
        <taxon>Gordonia</taxon>
    </lineage>
</organism>
<keyword evidence="14" id="KW-1185">Reference proteome</keyword>
<comment type="pathway">
    <text evidence="2">Lipid metabolism.</text>
</comment>
<keyword evidence="7" id="KW-0319">Glycerol metabolism</keyword>
<dbReference type="RefSeq" id="WP_382361300.1">
    <property type="nucleotide sequence ID" value="NZ_JBHLWV010000012.1"/>
</dbReference>
<evidence type="ECO:0000256" key="1">
    <source>
        <dbReference type="ARBA" id="ARBA00004771"/>
    </source>
</evidence>
<comment type="similarity">
    <text evidence="3">Belongs to the long-chain O-acyltransferase family.</text>
</comment>
<dbReference type="PANTHER" id="PTHR31650:SF1">
    <property type="entry name" value="WAX ESTER SYNTHASE_DIACYLGLYCEROL ACYLTRANSFERASE 4-RELATED"/>
    <property type="match status" value="1"/>
</dbReference>
<evidence type="ECO:0000313" key="13">
    <source>
        <dbReference type="EMBL" id="MFC0314022.1"/>
    </source>
</evidence>
<dbReference type="InterPro" id="IPR045034">
    <property type="entry name" value="O-acyltransferase_WSD1-like"/>
</dbReference>
<comment type="catalytic activity">
    <reaction evidence="10">
        <text>an acyl-CoA + a 1,2-diacyl-sn-glycerol = a triacyl-sn-glycerol + CoA</text>
        <dbReference type="Rhea" id="RHEA:10868"/>
        <dbReference type="ChEBI" id="CHEBI:17815"/>
        <dbReference type="ChEBI" id="CHEBI:57287"/>
        <dbReference type="ChEBI" id="CHEBI:58342"/>
        <dbReference type="ChEBI" id="CHEBI:64615"/>
        <dbReference type="EC" id="2.3.1.20"/>
    </reaction>
</comment>
<evidence type="ECO:0000256" key="7">
    <source>
        <dbReference type="ARBA" id="ARBA00022798"/>
    </source>
</evidence>
<dbReference type="EC" id="2.3.1.20" evidence="4"/>
<accession>A0ABV6H571</accession>
<dbReference type="EMBL" id="JBHLWV010000012">
    <property type="protein sequence ID" value="MFC0314022.1"/>
    <property type="molecule type" value="Genomic_DNA"/>
</dbReference>
<keyword evidence="5" id="KW-0444">Lipid biosynthesis</keyword>
<evidence type="ECO:0000256" key="2">
    <source>
        <dbReference type="ARBA" id="ARBA00005189"/>
    </source>
</evidence>
<evidence type="ECO:0000256" key="3">
    <source>
        <dbReference type="ARBA" id="ARBA00009587"/>
    </source>
</evidence>
<dbReference type="InterPro" id="IPR009721">
    <property type="entry name" value="O-acyltransferase_WSD1_C"/>
</dbReference>
<evidence type="ECO:0000256" key="4">
    <source>
        <dbReference type="ARBA" id="ARBA00013244"/>
    </source>
</evidence>
<evidence type="ECO:0000259" key="12">
    <source>
        <dbReference type="Pfam" id="PF06974"/>
    </source>
</evidence>
<evidence type="ECO:0000259" key="11">
    <source>
        <dbReference type="Pfam" id="PF03007"/>
    </source>
</evidence>
<protein>
    <recommendedName>
        <fullName evidence="4">diacylglycerol O-acyltransferase</fullName>
        <ecNumber evidence="4">2.3.1.20</ecNumber>
    </recommendedName>
</protein>
<dbReference type="PANTHER" id="PTHR31650">
    <property type="entry name" value="O-ACYLTRANSFERASE (WSD1-LIKE) FAMILY PROTEIN"/>
    <property type="match status" value="1"/>
</dbReference>
<feature type="domain" description="O-acyltransferase WSD1-like N-terminal" evidence="11">
    <location>
        <begin position="5"/>
        <end position="274"/>
    </location>
</feature>
<comment type="pathway">
    <text evidence="1">Glycerolipid metabolism; triacylglycerol biosynthesis.</text>
</comment>
<keyword evidence="8" id="KW-0443">Lipid metabolism</keyword>
<sequence>MVNRLSPDEAMFYFLDGAGSTTHLGALLILDPARAVDGQPPLTYPRLVTLVENRLQSVRHYRQKVTEVTLGLARPLWVDDRDFDITFHVRMSALPQPGSDEQLQELIARIMSRPLDRTRPLWEMYLIEGLSDGRLAILTKTHRCLLGDGSGLEISEVIADDVAEVPAFPDELWMPGRPPGASAVMLGALAEAFARPGELVESFFRSSGPVADLLTLADRSARLVGSTVQQLVNTAPDNPLNTDTTAARLYTFTSVPRADCVRIAEHFECSFNDVLLGIITGVMRRWMLSVNESMGHGETMRAVLPLGAREAMVDGRREGGWMGEGGAEFVTDLPVGEDAPAVRLMQVAGLADRYSQSQRRMTPGLRPMLPELGVVPFAELSTRVFNRLFERSYNVPIRMGDHRIEQCFVGGIPVVGLFTIPALTGQRALAISVNEYVDRVEFGFLADRAVIGDLPAMVDYVAESCEELAVGGFGPRPFDPEVNS</sequence>
<evidence type="ECO:0000256" key="10">
    <source>
        <dbReference type="ARBA" id="ARBA00048109"/>
    </source>
</evidence>
<keyword evidence="9" id="KW-0012">Acyltransferase</keyword>
<evidence type="ECO:0000256" key="6">
    <source>
        <dbReference type="ARBA" id="ARBA00022679"/>
    </source>
</evidence>
<dbReference type="Pfam" id="PF03007">
    <property type="entry name" value="WS_DGAT_cat"/>
    <property type="match status" value="1"/>
</dbReference>
<reference evidence="13 14" key="1">
    <citation type="submission" date="2024-09" db="EMBL/GenBank/DDBJ databases">
        <authorList>
            <person name="Sun Q."/>
            <person name="Mori K."/>
        </authorList>
    </citation>
    <scope>NUCLEOTIDE SEQUENCE [LARGE SCALE GENOMIC DNA]</scope>
    <source>
        <strain evidence="13 14">CCM 7957</strain>
    </source>
</reference>
<evidence type="ECO:0000256" key="5">
    <source>
        <dbReference type="ARBA" id="ARBA00022516"/>
    </source>
</evidence>
<evidence type="ECO:0000256" key="9">
    <source>
        <dbReference type="ARBA" id="ARBA00023315"/>
    </source>
</evidence>
<comment type="caution">
    <text evidence="13">The sequence shown here is derived from an EMBL/GenBank/DDBJ whole genome shotgun (WGS) entry which is preliminary data.</text>
</comment>
<keyword evidence="6" id="KW-0808">Transferase</keyword>
<dbReference type="Pfam" id="PF06974">
    <property type="entry name" value="WS_DGAT_C"/>
    <property type="match status" value="1"/>
</dbReference>
<dbReference type="InterPro" id="IPR004255">
    <property type="entry name" value="O-acyltransferase_WSD1_N"/>
</dbReference>
<evidence type="ECO:0000256" key="8">
    <source>
        <dbReference type="ARBA" id="ARBA00023098"/>
    </source>
</evidence>
<dbReference type="Proteomes" id="UP001589783">
    <property type="component" value="Unassembled WGS sequence"/>
</dbReference>
<name>A0ABV6H571_9ACTN</name>
<evidence type="ECO:0000313" key="14">
    <source>
        <dbReference type="Proteomes" id="UP001589783"/>
    </source>
</evidence>
<proteinExistence type="inferred from homology"/>
<feature type="domain" description="O-acyltransferase WSD1 C-terminal" evidence="12">
    <location>
        <begin position="405"/>
        <end position="468"/>
    </location>
</feature>